<dbReference type="GeneID" id="26137230"/>
<sequence length="215" mass="24815">MPIFGGKESNVFEAINRHLEMVGLTLEKLNEMIRVYLEGDFEKAEDLMREVENYEREADTLRREIETMLYQGAFLPANRGDYVRLSELIDNTADAAESAAHVLILAKPKVPKELKEEIMQLVDASLKTYEYVRKAVELLNEDVNEALEYAKKTEEQEENADKLEYDILKKMFESEKITTYAKLIWNQVITKIGDIADRAEDASDQVMLMAIKRRG</sequence>
<dbReference type="RefSeq" id="WP_056934397.1">
    <property type="nucleotide sequence ID" value="NZ_CP013050.1"/>
</dbReference>
<organism evidence="3 4">
    <name type="scientific">Thermococcus barophilus</name>
    <dbReference type="NCBI Taxonomy" id="55802"/>
    <lineage>
        <taxon>Archaea</taxon>
        <taxon>Methanobacteriati</taxon>
        <taxon>Methanobacteriota</taxon>
        <taxon>Thermococci</taxon>
        <taxon>Thermococcales</taxon>
        <taxon>Thermococcaceae</taxon>
        <taxon>Thermococcus</taxon>
    </lineage>
</organism>
<dbReference type="Pfam" id="PF01865">
    <property type="entry name" value="PhoU_div"/>
    <property type="match status" value="1"/>
</dbReference>
<comment type="similarity">
    <text evidence="1">Belongs to the UPF0111 family.</text>
</comment>
<dbReference type="NCBIfam" id="TIGR00153">
    <property type="entry name" value="TIGR00153 family protein"/>
    <property type="match status" value="1"/>
</dbReference>
<evidence type="ECO:0008006" key="5">
    <source>
        <dbReference type="Google" id="ProtNLM"/>
    </source>
</evidence>
<dbReference type="InterPro" id="IPR002727">
    <property type="entry name" value="DUF47"/>
</dbReference>
<dbReference type="InterPro" id="IPR038078">
    <property type="entry name" value="PhoU-like_sf"/>
</dbReference>
<name>A0A0S1XDK5_THEBA</name>
<proteinExistence type="inferred from homology"/>
<dbReference type="PANTHER" id="PTHR36536">
    <property type="entry name" value="UPF0111 PROTEIN HI_1603"/>
    <property type="match status" value="1"/>
</dbReference>
<dbReference type="EMBL" id="CP013050">
    <property type="protein sequence ID" value="ALM75903.1"/>
    <property type="molecule type" value="Genomic_DNA"/>
</dbReference>
<evidence type="ECO:0000313" key="4">
    <source>
        <dbReference type="Proteomes" id="UP000066042"/>
    </source>
</evidence>
<feature type="coiled-coil region" evidence="2">
    <location>
        <begin position="37"/>
        <end position="71"/>
    </location>
</feature>
<dbReference type="PATRIC" id="fig|55802.8.peg.1980"/>
<dbReference type="InterPro" id="IPR018445">
    <property type="entry name" value="Put_Phosphate_transp_reg"/>
</dbReference>
<dbReference type="SUPFAM" id="SSF109755">
    <property type="entry name" value="PhoU-like"/>
    <property type="match status" value="1"/>
</dbReference>
<evidence type="ECO:0000256" key="2">
    <source>
        <dbReference type="SAM" id="Coils"/>
    </source>
</evidence>
<dbReference type="AlphaFoldDB" id="A0A0S1XDK5"/>
<protein>
    <recommendedName>
        <fullName evidence="5">Phosphate transport regulator</fullName>
    </recommendedName>
</protein>
<accession>A0A0S1XDK5</accession>
<dbReference type="Gene3D" id="1.20.58.220">
    <property type="entry name" value="Phosphate transport system protein phou homolog 2, domain 2"/>
    <property type="match status" value="1"/>
</dbReference>
<reference evidence="3 4" key="1">
    <citation type="journal article" date="2016" name="Genome Announc.">
        <title>Complete genome sequence of the hyperthermophilic and piezophilic archaeon Thermococcus barophilus Ch5, capable of growth at the expense of hydrogenogenesis from carbon monoxide and formate.</title>
        <authorList>
            <person name="Oger P."/>
            <person name="Sokolova T.G."/>
            <person name="Kozhevnikova D.A."/>
            <person name="Taranov E.A."/>
            <person name="Vannier P."/>
            <person name="Lee H.S."/>
            <person name="Kwon K.K."/>
            <person name="Kang S.G."/>
            <person name="Lee J.H."/>
            <person name="Bonch-Osmolovskaya E.A."/>
            <person name="Lebedinsky A.V."/>
        </authorList>
    </citation>
    <scope>NUCLEOTIDE SEQUENCE [LARGE SCALE GENOMIC DNA]</scope>
    <source>
        <strain evidence="4">Ch5</strain>
    </source>
</reference>
<dbReference type="PANTHER" id="PTHR36536:SF3">
    <property type="entry name" value="UPF0111 PROTEIN HI_1603"/>
    <property type="match status" value="1"/>
</dbReference>
<evidence type="ECO:0000256" key="1">
    <source>
        <dbReference type="ARBA" id="ARBA00008591"/>
    </source>
</evidence>
<dbReference type="STRING" id="55802.TBCH5v1_2000"/>
<dbReference type="Proteomes" id="UP000066042">
    <property type="component" value="Chromosome"/>
</dbReference>
<keyword evidence="2" id="KW-0175">Coiled coil</keyword>
<gene>
    <name evidence="3" type="ORF">TBCH5v1_2000</name>
</gene>
<evidence type="ECO:0000313" key="3">
    <source>
        <dbReference type="EMBL" id="ALM75903.1"/>
    </source>
</evidence>